<comment type="caution">
    <text evidence="2">The sequence shown here is derived from an EMBL/GenBank/DDBJ whole genome shotgun (WGS) entry which is preliminary data.</text>
</comment>
<feature type="compositionally biased region" description="Low complexity" evidence="1">
    <location>
        <begin position="177"/>
        <end position="208"/>
    </location>
</feature>
<evidence type="ECO:0000313" key="2">
    <source>
        <dbReference type="EMBL" id="KAK0723303.1"/>
    </source>
</evidence>
<proteinExistence type="predicted"/>
<name>A0AA40E5K9_9PEZI</name>
<feature type="region of interest" description="Disordered" evidence="1">
    <location>
        <begin position="177"/>
        <end position="218"/>
    </location>
</feature>
<gene>
    <name evidence="2" type="ORF">B0T26DRAFT_706098</name>
</gene>
<keyword evidence="3" id="KW-1185">Reference proteome</keyword>
<protein>
    <submittedName>
        <fullName evidence="2">Uncharacterized protein</fullName>
    </submittedName>
</protein>
<reference evidence="2" key="1">
    <citation type="submission" date="2023-06" db="EMBL/GenBank/DDBJ databases">
        <title>Genome-scale phylogeny and comparative genomics of the fungal order Sordariales.</title>
        <authorList>
            <consortium name="Lawrence Berkeley National Laboratory"/>
            <person name="Hensen N."/>
            <person name="Bonometti L."/>
            <person name="Westerberg I."/>
            <person name="Brannstrom I.O."/>
            <person name="Guillou S."/>
            <person name="Cros-Aarteil S."/>
            <person name="Calhoun S."/>
            <person name="Haridas S."/>
            <person name="Kuo A."/>
            <person name="Mondo S."/>
            <person name="Pangilinan J."/>
            <person name="Riley R."/>
            <person name="LaButti K."/>
            <person name="Andreopoulos B."/>
            <person name="Lipzen A."/>
            <person name="Chen C."/>
            <person name="Yanf M."/>
            <person name="Daum C."/>
            <person name="Ng V."/>
            <person name="Clum A."/>
            <person name="Steindorff A."/>
            <person name="Ohm R."/>
            <person name="Martin F."/>
            <person name="Silar P."/>
            <person name="Natvig D."/>
            <person name="Lalanne C."/>
            <person name="Gautier V."/>
            <person name="Ament-velasquez S.L."/>
            <person name="Kruys A."/>
            <person name="Hutchinson M.I."/>
            <person name="Powell A.J."/>
            <person name="Barry K."/>
            <person name="Miller A.N."/>
            <person name="Grigoriev I.V."/>
            <person name="Debuchy R."/>
            <person name="Gladieux P."/>
            <person name="Thoren M.H."/>
            <person name="Johannesson H."/>
        </authorList>
    </citation>
    <scope>NUCLEOTIDE SEQUENCE</scope>
    <source>
        <strain evidence="2">SMH2392-1A</strain>
    </source>
</reference>
<dbReference type="RefSeq" id="XP_060299227.1">
    <property type="nucleotide sequence ID" value="XM_060441790.1"/>
</dbReference>
<dbReference type="GeneID" id="85325060"/>
<sequence length="218" mass="24417">MASDEKTLQNFVQENPATQDHQAAMDRLLGHSPRRFVPVARCLRIAQGEEEYLLPQVSMIIPVSTAPQCFPTGNDVEIWVLRPDWSSLRRCGFRPSHASVMCFLEHKGAYDGYSKCPRMLLSRTLHRLGRERGTKALAGFEIKCMLLDQDSQPLNQLDRLNSYQKTAVLARTWTSSTRSSTTSPCRASGSSTLTPRPTTRSNSPSAPSHRWPPSTRSS</sequence>
<dbReference type="Proteomes" id="UP001172101">
    <property type="component" value="Unassembled WGS sequence"/>
</dbReference>
<evidence type="ECO:0000256" key="1">
    <source>
        <dbReference type="SAM" id="MobiDB-lite"/>
    </source>
</evidence>
<dbReference type="AlphaFoldDB" id="A0AA40E5K9"/>
<dbReference type="EMBL" id="JAUIRO010000003">
    <property type="protein sequence ID" value="KAK0723303.1"/>
    <property type="molecule type" value="Genomic_DNA"/>
</dbReference>
<accession>A0AA40E5K9</accession>
<organism evidence="2 3">
    <name type="scientific">Lasiosphaeria miniovina</name>
    <dbReference type="NCBI Taxonomy" id="1954250"/>
    <lineage>
        <taxon>Eukaryota</taxon>
        <taxon>Fungi</taxon>
        <taxon>Dikarya</taxon>
        <taxon>Ascomycota</taxon>
        <taxon>Pezizomycotina</taxon>
        <taxon>Sordariomycetes</taxon>
        <taxon>Sordariomycetidae</taxon>
        <taxon>Sordariales</taxon>
        <taxon>Lasiosphaeriaceae</taxon>
        <taxon>Lasiosphaeria</taxon>
    </lineage>
</organism>
<evidence type="ECO:0000313" key="3">
    <source>
        <dbReference type="Proteomes" id="UP001172101"/>
    </source>
</evidence>